<evidence type="ECO:0000256" key="2">
    <source>
        <dbReference type="PROSITE-ProRule" id="PRU00047"/>
    </source>
</evidence>
<keyword evidence="7" id="KW-1185">Reference proteome</keyword>
<feature type="domain" description="CCHC-type" evidence="5">
    <location>
        <begin position="557"/>
        <end position="572"/>
    </location>
</feature>
<gene>
    <name evidence="6" type="ORF">Tco_0750946</name>
</gene>
<reference evidence="6" key="2">
    <citation type="submission" date="2022-01" db="EMBL/GenBank/DDBJ databases">
        <authorList>
            <person name="Yamashiro T."/>
            <person name="Shiraishi A."/>
            <person name="Satake H."/>
            <person name="Nakayama K."/>
        </authorList>
    </citation>
    <scope>NUCLEOTIDE SEQUENCE</scope>
</reference>
<sequence>MEMVVYGDVLIWFNSVHIQFSDIGVDRLKSRNNVSLRKESSGPKDNNPYSQIGAHTCTLGQDKTSRDRGDPNDPYASLKHDCVFVLELWLNSSVKNITTIMPLRQAVGVSQCWLFEDLTGNELRHEESSSRRKFDNDVQEGVVPAYLLDRDGTTRAKRIRIYDTRNIETIFIVVSEMHEVGHALSKKMLIYATVSYVRYMFEVNLMEFQARCTLHIQLMEKAKKTSVDAFLKRFPSLRSDLMETNYLKEVPNGEKSIQADYDIKATNIILQGLPPEVYALEKDCKLYDEFDKFAYKKGETLRDFYLRFSLLLNDMNIYNMKLEQFQVNTKFLNTLPPEWSKFVTDVKLVRDLHTTNIDQLHAYLGQHEFHANEVRLMHERNSDPLALVATHQMTQSPYQTHQNSYQNSQFQPQVSPYQSPQYGSPYQSQQYSNNQSSTPLSITYPSNDHQSSVHHNVYSLSLSIPQLEYAPSKGDDPIDAINHVMSFLTAVVTSRYPTTNNQLRNSSNPRQQATINDGRITLQPVQGRQISFASGTSRTYTPGASGSNSGKQRTVICYNCKGEGHMSKQCTKPKRKQDDSWFKDKVLLVQAQANGQILHEEELAFLADPGIAEGQATQTVITHNAAYQADDLDAYDSDCDELNTAKVALMANLSHYGSDALAEVHNHDNVNNNMINQVVQAIPSSEQSNVMNHSKTEITSDSNIIPYSQYVIESQQAVINLDNKSVNDTLTAELERYKKQVKVLKEGQNVDFRKKEFLMQTVTLLKNDFKKEESRNIDIDIALERKIKQLDNIVFKRDQSAQTVHMLMKPQFFYDHTTKQDLVSTAWFTLSVHQGTLGKNSTYHARNFIDETRKRVHGRMILESVESGPLIWPSIVENGVTRPKKYSELSATEALQADCDIKATNIILQGLPPEVYALVSNHKVAKELWERIQLLMQGTSLTKQERECKLYDEFDKFAYKKGESLREFYLRFSLLLNDMNIYNMKLEQFQVNTKFLNTLPPEWSKFVTDVKLVRDLHTTNIDQLHAYLGQHEFHANEVRLMHERNSDPLALVATHQMTQSPYQTHQNSHQNTQFQPQVSSYQSPQYGSPYQSQQYSTHQSSTPLSITYPSNDYQSSIHHNIYSPSSSIPQLEYPPSVDQQSEFSQQESGLIVPVFQKGDDPIDAINHMMSFLTAVVTSRYPTTNNQLRNSSNPRQQATINNGRVTLQPIQGRQTSVAAGTSRTYTPGASGNNSGKQRTVICYNCKGEGHMSKQCTKPKRKRDDSWFKDKVLLVQAQASGQILHEEELAFLADPGIPEGQATQTVITHNAAYQADDLDAYDSDCDELNTAKVALMANLSHYGSDALSEVHNHDNVNNDMTNQVVQAMPSSEQSNVVNHSETEITSDSNIIPYSQYLIESQQVAVQNSNSSAQQDDLILSVIEQLKTQVVHCTKTNLENKSVNDTLTAELERYKEQVKVLKEGQNVDLKSQDNVSDSCAQSVEIDHLKRTLSEHLKEKESLLQTVTLLKNDFKKEESRNLDREIALEKQIKHLDNIVFKRDQSAQTVHMLTKPQFFYDNTTKQALGFQNPFYLKKAQQLEPMLYVGDIIQKTNPIVIPDSEETLTLAEESRSKMLLKHKDNMMQEKIKQIDTTPIDYAALNKLYKDFETRFVPQTELSAEQAFWSHNSVSSSEPDLSDRPTNVEVPKELPKVSMVNTSLKKLKYHLANFDVVVKERTTPTAITEGTWGFEHTKACFRDEIIPFVKALKDLFSTFNQQLVDELAEVQNVFYQMEQAVEQHRVESKTFEVKMNQALNENERLLEQVMSKDIVNLIVNSSMDFASVNVHECEKCLKLETELQKDFVEKEIYDKLFKRFTTLEKHCISLEVDTQLNQETFQRNNSISNQSAPSFDQLFELNELKAQSQAKDMVIKKLKERIKSLSGNMDKDKIKHDLEEIETINIELDHRVTKLIAENEHLKQTYKQLYDLLDIRKRLGHPVPTGRTFTIVGNACPLTRITTTTEAPLRKPVVLDNETSKPAVTLVYSRKPRNSKTNVPVSKSKHMTGDRSQLTNFVNKFLGTVKFRNDHVAKILGYNDYQNVTISRVYYVEGLGHNLFSVGQFCDSNLEVAFRQHTCFIRNLEGDDLLIGSRGNNLYTLSLGDMMASSPICLLSKASKTKSWLWHRRLSHLNFGAINHLARHGLVRGLPKLKFEKDHLCSACAMGKSKKKPHKPKSEDTNQEKLYLLHMDLCGPMRVASVNGKKYILVIVDDYSRFTWVKFLRSKDEALDFIIKFLKMIQLQHKSLIEAARTMLIYTKALLFLWAEAVATACYTQNCSIIRLCHVKTPYELLHEKLPDFSFSYVFGALCYPTNDSENLGKLQPKADIDFDEMTVMASEHSSSGPALYEMTPATISSGLVPNPPSSTPFIPPSRTDWDMLFQPLFDELLNPSPSIDHPAPKVVASIDEVATPKPAVSTGSPFSTTVDQDAQSPITHMGNDPYFGIPILEVPSDQSSSSDSIHTNVPPDHQISKHNN</sequence>
<evidence type="ECO:0000256" key="1">
    <source>
        <dbReference type="ARBA" id="ARBA00022670"/>
    </source>
</evidence>
<dbReference type="SUPFAM" id="SSF53098">
    <property type="entry name" value="Ribonuclease H-like"/>
    <property type="match status" value="1"/>
</dbReference>
<reference evidence="6" key="1">
    <citation type="journal article" date="2022" name="Int. J. Mol. Sci.">
        <title>Draft Genome of Tanacetum Coccineum: Genomic Comparison of Closely Related Tanacetum-Family Plants.</title>
        <authorList>
            <person name="Yamashiro T."/>
            <person name="Shiraishi A."/>
            <person name="Nakayama K."/>
            <person name="Satake H."/>
        </authorList>
    </citation>
    <scope>NUCLEOTIDE SEQUENCE</scope>
</reference>
<dbReference type="Proteomes" id="UP001151760">
    <property type="component" value="Unassembled WGS sequence"/>
</dbReference>
<dbReference type="InterPro" id="IPR036397">
    <property type="entry name" value="RNaseH_sf"/>
</dbReference>
<dbReference type="InterPro" id="IPR012337">
    <property type="entry name" value="RNaseH-like_sf"/>
</dbReference>
<dbReference type="InterPro" id="IPR025724">
    <property type="entry name" value="GAG-pre-integrase_dom"/>
</dbReference>
<dbReference type="Pfam" id="PF00098">
    <property type="entry name" value="zf-CCHC"/>
    <property type="match status" value="2"/>
</dbReference>
<dbReference type="SMART" id="SM00343">
    <property type="entry name" value="ZnF_C2HC"/>
    <property type="match status" value="2"/>
</dbReference>
<dbReference type="InterPro" id="IPR036875">
    <property type="entry name" value="Znf_CCHC_sf"/>
</dbReference>
<dbReference type="InterPro" id="IPR001878">
    <property type="entry name" value="Znf_CCHC"/>
</dbReference>
<dbReference type="Gene3D" id="3.30.420.10">
    <property type="entry name" value="Ribonuclease H-like superfamily/Ribonuclease H"/>
    <property type="match status" value="1"/>
</dbReference>
<dbReference type="InterPro" id="IPR054722">
    <property type="entry name" value="PolX-like_BBD"/>
</dbReference>
<keyword evidence="2" id="KW-0479">Metal-binding</keyword>
<keyword evidence="1" id="KW-0645">Protease</keyword>
<feature type="compositionally biased region" description="Polar residues" evidence="4">
    <location>
        <begin position="396"/>
        <end position="407"/>
    </location>
</feature>
<dbReference type="Gene3D" id="4.10.60.10">
    <property type="entry name" value="Zinc finger, CCHC-type"/>
    <property type="match status" value="2"/>
</dbReference>
<feature type="region of interest" description="Disordered" evidence="4">
    <location>
        <begin position="36"/>
        <end position="72"/>
    </location>
</feature>
<evidence type="ECO:0000256" key="3">
    <source>
        <dbReference type="SAM" id="Coils"/>
    </source>
</evidence>
<evidence type="ECO:0000256" key="4">
    <source>
        <dbReference type="SAM" id="MobiDB-lite"/>
    </source>
</evidence>
<evidence type="ECO:0000313" key="6">
    <source>
        <dbReference type="EMBL" id="GJS84405.1"/>
    </source>
</evidence>
<feature type="coiled-coil region" evidence="3">
    <location>
        <begin position="1441"/>
        <end position="1502"/>
    </location>
</feature>
<feature type="region of interest" description="Disordered" evidence="4">
    <location>
        <begin position="1058"/>
        <end position="1110"/>
    </location>
</feature>
<dbReference type="Pfam" id="PF14223">
    <property type="entry name" value="Retrotran_gag_2"/>
    <property type="match status" value="1"/>
</dbReference>
<evidence type="ECO:0000259" key="5">
    <source>
        <dbReference type="PROSITE" id="PS50158"/>
    </source>
</evidence>
<dbReference type="PANTHER" id="PTHR42648:SF18">
    <property type="entry name" value="RETROTRANSPOSON, UNCLASSIFIED-LIKE PROTEIN"/>
    <property type="match status" value="1"/>
</dbReference>
<dbReference type="InterPro" id="IPR039537">
    <property type="entry name" value="Retrotran_Ty1/copia-like"/>
</dbReference>
<evidence type="ECO:0000313" key="7">
    <source>
        <dbReference type="Proteomes" id="UP001151760"/>
    </source>
</evidence>
<feature type="compositionally biased region" description="Low complexity" evidence="4">
    <location>
        <begin position="408"/>
        <end position="437"/>
    </location>
</feature>
<dbReference type="SUPFAM" id="SSF57756">
    <property type="entry name" value="Retrovirus zinc finger-like domains"/>
    <property type="match status" value="2"/>
</dbReference>
<protein>
    <submittedName>
        <fullName evidence="6">Retrovirus-related pol polyprotein from transposon TNT 1-94</fullName>
    </submittedName>
</protein>
<feature type="compositionally biased region" description="Polar residues" evidence="4">
    <location>
        <begin position="1058"/>
        <end position="1072"/>
    </location>
</feature>
<dbReference type="EMBL" id="BQNB010010971">
    <property type="protein sequence ID" value="GJS84405.1"/>
    <property type="molecule type" value="Genomic_DNA"/>
</dbReference>
<dbReference type="Pfam" id="PF22936">
    <property type="entry name" value="Pol_BBD"/>
    <property type="match status" value="1"/>
</dbReference>
<feature type="compositionally biased region" description="Polar residues" evidence="4">
    <location>
        <begin position="438"/>
        <end position="451"/>
    </location>
</feature>
<name>A0ABQ4Z2W6_9ASTR</name>
<comment type="caution">
    <text evidence="6">The sequence shown here is derived from an EMBL/GenBank/DDBJ whole genome shotgun (WGS) entry which is preliminary data.</text>
</comment>
<dbReference type="Pfam" id="PF13976">
    <property type="entry name" value="gag_pre-integrs"/>
    <property type="match status" value="1"/>
</dbReference>
<organism evidence="6 7">
    <name type="scientific">Tanacetum coccineum</name>
    <dbReference type="NCBI Taxonomy" id="301880"/>
    <lineage>
        <taxon>Eukaryota</taxon>
        <taxon>Viridiplantae</taxon>
        <taxon>Streptophyta</taxon>
        <taxon>Embryophyta</taxon>
        <taxon>Tracheophyta</taxon>
        <taxon>Spermatophyta</taxon>
        <taxon>Magnoliopsida</taxon>
        <taxon>eudicotyledons</taxon>
        <taxon>Gunneridae</taxon>
        <taxon>Pentapetalae</taxon>
        <taxon>asterids</taxon>
        <taxon>campanulids</taxon>
        <taxon>Asterales</taxon>
        <taxon>Asteraceae</taxon>
        <taxon>Asteroideae</taxon>
        <taxon>Anthemideae</taxon>
        <taxon>Anthemidinae</taxon>
        <taxon>Tanacetum</taxon>
    </lineage>
</organism>
<feature type="compositionally biased region" description="Low complexity" evidence="4">
    <location>
        <begin position="1073"/>
        <end position="1103"/>
    </location>
</feature>
<keyword evidence="1" id="KW-0378">Hydrolase</keyword>
<feature type="region of interest" description="Disordered" evidence="4">
    <location>
        <begin position="396"/>
        <end position="451"/>
    </location>
</feature>
<dbReference type="PROSITE" id="PS50158">
    <property type="entry name" value="ZF_CCHC"/>
    <property type="match status" value="2"/>
</dbReference>
<feature type="region of interest" description="Disordered" evidence="4">
    <location>
        <begin position="2482"/>
        <end position="2510"/>
    </location>
</feature>
<feature type="domain" description="CCHC-type" evidence="5">
    <location>
        <begin position="1241"/>
        <end position="1256"/>
    </location>
</feature>
<feature type="coiled-coil region" evidence="3">
    <location>
        <begin position="1894"/>
        <end position="1928"/>
    </location>
</feature>
<proteinExistence type="predicted"/>
<keyword evidence="2" id="KW-0863">Zinc-finger</keyword>
<accession>A0ABQ4Z2W6</accession>
<dbReference type="PANTHER" id="PTHR42648">
    <property type="entry name" value="TRANSPOSASE, PUTATIVE-RELATED"/>
    <property type="match status" value="1"/>
</dbReference>
<keyword evidence="3" id="KW-0175">Coiled coil</keyword>
<keyword evidence="2" id="KW-0862">Zinc</keyword>